<evidence type="ECO:0000256" key="1">
    <source>
        <dbReference type="ARBA" id="ARBA00022450"/>
    </source>
</evidence>
<keyword evidence="2" id="KW-0597">Phosphoprotein</keyword>
<protein>
    <submittedName>
        <fullName evidence="4">Acyl carrier protein</fullName>
    </submittedName>
</protein>
<accession>A0A449B4A1</accession>
<sequence length="72" mass="8428">MDINYIIARIQSLTKKPVTLESEFSELQIDSLSLAEMVFQFEEKYEVTIADEDLMKVKKVKDIVEVFDKLLK</sequence>
<dbReference type="RefSeq" id="WP_129646475.1">
    <property type="nucleotide sequence ID" value="NZ_LR215037.1"/>
</dbReference>
<dbReference type="Pfam" id="PF00550">
    <property type="entry name" value="PP-binding"/>
    <property type="match status" value="1"/>
</dbReference>
<organism evidence="4 5">
    <name type="scientific">Mycoplasmopsis maculosa</name>
    <dbReference type="NCBI Taxonomy" id="114885"/>
    <lineage>
        <taxon>Bacteria</taxon>
        <taxon>Bacillati</taxon>
        <taxon>Mycoplasmatota</taxon>
        <taxon>Mycoplasmoidales</taxon>
        <taxon>Metamycoplasmataceae</taxon>
        <taxon>Mycoplasmopsis</taxon>
    </lineage>
</organism>
<dbReference type="Gene3D" id="1.10.1200.10">
    <property type="entry name" value="ACP-like"/>
    <property type="match status" value="1"/>
</dbReference>
<dbReference type="AlphaFoldDB" id="A0A449B4A1"/>
<evidence type="ECO:0000256" key="2">
    <source>
        <dbReference type="ARBA" id="ARBA00022553"/>
    </source>
</evidence>
<dbReference type="OrthoDB" id="399020at2"/>
<dbReference type="InterPro" id="IPR009081">
    <property type="entry name" value="PP-bd_ACP"/>
</dbReference>
<dbReference type="PROSITE" id="PS00012">
    <property type="entry name" value="PHOSPHOPANTETHEINE"/>
    <property type="match status" value="1"/>
</dbReference>
<keyword evidence="1" id="KW-0596">Phosphopantetheine</keyword>
<name>A0A449B4A1_9BACT</name>
<dbReference type="InterPro" id="IPR036736">
    <property type="entry name" value="ACP-like_sf"/>
</dbReference>
<proteinExistence type="predicted"/>
<dbReference type="InterPro" id="IPR006162">
    <property type="entry name" value="Ppantetheine_attach_site"/>
</dbReference>
<dbReference type="PROSITE" id="PS50075">
    <property type="entry name" value="CARRIER"/>
    <property type="match status" value="1"/>
</dbReference>
<feature type="domain" description="Carrier" evidence="3">
    <location>
        <begin position="1"/>
        <end position="71"/>
    </location>
</feature>
<evidence type="ECO:0000313" key="5">
    <source>
        <dbReference type="Proteomes" id="UP000290243"/>
    </source>
</evidence>
<reference evidence="4 5" key="1">
    <citation type="submission" date="2019-01" db="EMBL/GenBank/DDBJ databases">
        <authorList>
            <consortium name="Pathogen Informatics"/>
        </authorList>
    </citation>
    <scope>NUCLEOTIDE SEQUENCE [LARGE SCALE GENOMIC DNA]</scope>
    <source>
        <strain evidence="4 5">NCTC10168</strain>
    </source>
</reference>
<dbReference type="SUPFAM" id="SSF47336">
    <property type="entry name" value="ACP-like"/>
    <property type="match status" value="1"/>
</dbReference>
<evidence type="ECO:0000259" key="3">
    <source>
        <dbReference type="PROSITE" id="PS50075"/>
    </source>
</evidence>
<gene>
    <name evidence="4" type="primary">acpM</name>
    <name evidence="4" type="ORF">NCTC10168_00330</name>
</gene>
<evidence type="ECO:0000313" key="4">
    <source>
        <dbReference type="EMBL" id="VEU75410.1"/>
    </source>
</evidence>
<keyword evidence="5" id="KW-1185">Reference proteome</keyword>
<dbReference type="Proteomes" id="UP000290243">
    <property type="component" value="Chromosome"/>
</dbReference>
<dbReference type="KEGG" id="mmau:NCTC10168_00330"/>
<dbReference type="EMBL" id="LR215037">
    <property type="protein sequence ID" value="VEU75410.1"/>
    <property type="molecule type" value="Genomic_DNA"/>
</dbReference>